<dbReference type="GO" id="GO:0032265">
    <property type="term" value="P:XMP salvage"/>
    <property type="evidence" value="ECO:0007669"/>
    <property type="project" value="TreeGrafter"/>
</dbReference>
<dbReference type="GO" id="GO:0032263">
    <property type="term" value="P:GMP salvage"/>
    <property type="evidence" value="ECO:0007669"/>
    <property type="project" value="TreeGrafter"/>
</dbReference>
<dbReference type="GO" id="GO:0004422">
    <property type="term" value="F:hypoxanthine phosphoribosyltransferase activity"/>
    <property type="evidence" value="ECO:0007669"/>
    <property type="project" value="TreeGrafter"/>
</dbReference>
<dbReference type="PANTHER" id="PTHR39563:SF1">
    <property type="entry name" value="XANTHINE-GUANINE PHOSPHORIBOSYLTRANSFERASE"/>
    <property type="match status" value="1"/>
</dbReference>
<dbReference type="AlphaFoldDB" id="G5QE07"/>
<evidence type="ECO:0000256" key="1">
    <source>
        <dbReference type="ARBA" id="ARBA00022676"/>
    </source>
</evidence>
<dbReference type="PANTHER" id="PTHR39563">
    <property type="entry name" value="XANTHINE PHOSPHORIBOSYLTRANSFERASE"/>
    <property type="match status" value="1"/>
</dbReference>
<comment type="caution">
    <text evidence="6">The sequence shown here is derived from an EMBL/GenBank/DDBJ whole genome shotgun (WGS) entry which is preliminary data.</text>
</comment>
<proteinExistence type="predicted"/>
<feature type="non-terminal residue" evidence="6">
    <location>
        <position position="42"/>
    </location>
</feature>
<dbReference type="GO" id="GO:0046872">
    <property type="term" value="F:metal ion binding"/>
    <property type="evidence" value="ECO:0007669"/>
    <property type="project" value="UniProtKB-KW"/>
</dbReference>
<dbReference type="GO" id="GO:0032264">
    <property type="term" value="P:IMP salvage"/>
    <property type="evidence" value="ECO:0007669"/>
    <property type="project" value="TreeGrafter"/>
</dbReference>
<dbReference type="GO" id="GO:0006166">
    <property type="term" value="P:purine ribonucleoside salvage"/>
    <property type="evidence" value="ECO:0007669"/>
    <property type="project" value="UniProtKB-KW"/>
</dbReference>
<evidence type="ECO:0000313" key="6">
    <source>
        <dbReference type="EMBL" id="EHC95062.1"/>
    </source>
</evidence>
<evidence type="ECO:0000256" key="2">
    <source>
        <dbReference type="ARBA" id="ARBA00022679"/>
    </source>
</evidence>
<dbReference type="GO" id="GO:0000310">
    <property type="term" value="F:xanthine phosphoribosyltransferase activity"/>
    <property type="evidence" value="ECO:0007669"/>
    <property type="project" value="InterPro"/>
</dbReference>
<evidence type="ECO:0000256" key="3">
    <source>
        <dbReference type="ARBA" id="ARBA00022723"/>
    </source>
</evidence>
<evidence type="ECO:0000313" key="7">
    <source>
        <dbReference type="Proteomes" id="UP000004903"/>
    </source>
</evidence>
<reference evidence="6 7" key="1">
    <citation type="journal article" date="2011" name="BMC Genomics">
        <title>Genome sequencing reveals diversification of virulence factor content and possible host adaptation in distinct subpopulations of Salmonella enterica.</title>
        <authorList>
            <person name="den Bakker H.C."/>
            <person name="Moreno Switt A.I."/>
            <person name="Govoni G."/>
            <person name="Cummings C.A."/>
            <person name="Ranieri M.L."/>
            <person name="Degoricija L."/>
            <person name="Hoelzer K."/>
            <person name="Rodriguez-Rivera L.D."/>
            <person name="Brown S."/>
            <person name="Bolchacova E."/>
            <person name="Furtado M.R."/>
            <person name="Wiedmann M."/>
        </authorList>
    </citation>
    <scope>NUCLEOTIDE SEQUENCE [LARGE SCALE GENOMIC DNA]</scope>
    <source>
        <strain evidence="6 7">A4-653</strain>
    </source>
</reference>
<organism evidence="6 7">
    <name type="scientific">Salmonella enterica subsp. enterica serovar Rubislaw str. A4-653</name>
    <dbReference type="NCBI Taxonomy" id="913081"/>
    <lineage>
        <taxon>Bacteria</taxon>
        <taxon>Pseudomonadati</taxon>
        <taxon>Pseudomonadota</taxon>
        <taxon>Gammaproteobacteria</taxon>
        <taxon>Enterobacterales</taxon>
        <taxon>Enterobacteriaceae</taxon>
        <taxon>Salmonella</taxon>
    </lineage>
</organism>
<keyword evidence="4" id="KW-0660">Purine salvage</keyword>
<dbReference type="EMBL" id="AFCT01000207">
    <property type="protein sequence ID" value="EHC95062.1"/>
    <property type="molecule type" value="Genomic_DNA"/>
</dbReference>
<evidence type="ECO:0000256" key="5">
    <source>
        <dbReference type="ARBA" id="ARBA00022842"/>
    </source>
</evidence>
<keyword evidence="2 6" id="KW-0808">Transferase</keyword>
<gene>
    <name evidence="6" type="ORF">LTSERUB_0479</name>
</gene>
<name>G5QE07_SALRU</name>
<sequence length="42" mass="4902">MSEKYVVTWDMLQIHARKLASRLMPSEQWKGIIAVSCFIGYN</sequence>
<dbReference type="InterPro" id="IPR023747">
    <property type="entry name" value="Xanthine_Guanine_PRibTrfase"/>
</dbReference>
<protein>
    <submittedName>
        <fullName evidence="6">Xanthine-guanine phosphoribosyltransferase</fullName>
    </submittedName>
</protein>
<evidence type="ECO:0000256" key="4">
    <source>
        <dbReference type="ARBA" id="ARBA00022726"/>
    </source>
</evidence>
<keyword evidence="1 6" id="KW-0328">Glycosyltransferase</keyword>
<dbReference type="GO" id="GO:0005829">
    <property type="term" value="C:cytosol"/>
    <property type="evidence" value="ECO:0007669"/>
    <property type="project" value="TreeGrafter"/>
</dbReference>
<dbReference type="Proteomes" id="UP000004903">
    <property type="component" value="Unassembled WGS sequence"/>
</dbReference>
<keyword evidence="3" id="KW-0479">Metal-binding</keyword>
<accession>G5QE07</accession>
<keyword evidence="5" id="KW-0460">Magnesium</keyword>